<dbReference type="InterPro" id="IPR050491">
    <property type="entry name" value="AmpC-like"/>
</dbReference>
<dbReference type="Gene3D" id="2.60.40.2340">
    <property type="match status" value="1"/>
</dbReference>
<dbReference type="Pfam" id="PF00144">
    <property type="entry name" value="Beta-lactamase"/>
    <property type="match status" value="1"/>
</dbReference>
<dbReference type="GO" id="GO:0004177">
    <property type="term" value="F:aminopeptidase activity"/>
    <property type="evidence" value="ECO:0007669"/>
    <property type="project" value="UniProtKB-KW"/>
</dbReference>
<name>A0A644ZME4_9ZZZZ</name>
<dbReference type="PANTHER" id="PTHR46825:SF9">
    <property type="entry name" value="BETA-LACTAMASE-RELATED DOMAIN-CONTAINING PROTEIN"/>
    <property type="match status" value="1"/>
</dbReference>
<keyword evidence="2" id="KW-0645">Protease</keyword>
<dbReference type="EC" id="3.4.11.19" evidence="2"/>
<comment type="caution">
    <text evidence="2">The sequence shown here is derived from an EMBL/GenBank/DDBJ whole genome shotgun (WGS) entry which is preliminary data.</text>
</comment>
<dbReference type="PANTHER" id="PTHR46825">
    <property type="entry name" value="D-ALANYL-D-ALANINE-CARBOXYPEPTIDASE/ENDOPEPTIDASE AMPH"/>
    <property type="match status" value="1"/>
</dbReference>
<protein>
    <submittedName>
        <fullName evidence="2">D-aminopeptidase</fullName>
        <ecNumber evidence="2">3.4.11.19</ecNumber>
    </submittedName>
</protein>
<dbReference type="Gene3D" id="3.40.710.10">
    <property type="entry name" value="DD-peptidase/beta-lactamase superfamily"/>
    <property type="match status" value="1"/>
</dbReference>
<feature type="domain" description="Beta-lactamase-related" evidence="1">
    <location>
        <begin position="139"/>
        <end position="445"/>
    </location>
</feature>
<dbReference type="SUPFAM" id="SSF56601">
    <property type="entry name" value="beta-lactamase/transpeptidase-like"/>
    <property type="match status" value="1"/>
</dbReference>
<dbReference type="AlphaFoldDB" id="A0A644ZME4"/>
<reference evidence="2" key="1">
    <citation type="submission" date="2019-08" db="EMBL/GenBank/DDBJ databases">
        <authorList>
            <person name="Kucharzyk K."/>
            <person name="Murdoch R.W."/>
            <person name="Higgins S."/>
            <person name="Loffler F."/>
        </authorList>
    </citation>
    <scope>NUCLEOTIDE SEQUENCE</scope>
</reference>
<accession>A0A644ZME4</accession>
<sequence length="473" mass="52058">MKNFHFNGYTARLVVIAVFSFVLFSCSKEEVPQPKSDKAELVSVAFTKAANPSLTSDAQAYRNGMLFYITLPEGIAINSLKPDLLISPGATATINNVPANSTQSSVDFSGVVKVVVTSESGKNLTYKILVKNGRKDLDGLMYSFMTRYSIPGMSFAISRNEQIVYSSGVGLAVVESDTRTTPGHLFRLGSVSKQFTTLCIMKLYEAGKLNITDKVFGQGGLLEQEYSDVTISPMASRVTVQHLLQHTSGWKSNPDPMFTSSFSGQSLDQRIRYVLTSPQVEPGTEFSYFNMGFGILGRIIEKLSGKKFEEYLKEVLLEAGISDIHVGKDRNGRRANEVVYYSQDGTNGYGNDMDVIAAAGGVIASTEQMLHLLFHVDGLPGVADIITPQTRNMMLTPCPVYNRYALGWRMNHTYYPESWYHSGNLAGTAAMWVMGPGVNCVILCNSRSYISGFDDELYGLLRDVFNIAKSATW</sequence>
<dbReference type="PROSITE" id="PS51257">
    <property type="entry name" value="PROKAR_LIPOPROTEIN"/>
    <property type="match status" value="1"/>
</dbReference>
<dbReference type="InterPro" id="IPR012338">
    <property type="entry name" value="Beta-lactam/transpept-like"/>
</dbReference>
<proteinExistence type="predicted"/>
<organism evidence="2">
    <name type="scientific">bioreactor metagenome</name>
    <dbReference type="NCBI Taxonomy" id="1076179"/>
    <lineage>
        <taxon>unclassified sequences</taxon>
        <taxon>metagenomes</taxon>
        <taxon>ecological metagenomes</taxon>
    </lineage>
</organism>
<gene>
    <name evidence="2" type="primary">dap_30</name>
    <name evidence="2" type="ORF">SDC9_88737</name>
</gene>
<dbReference type="InterPro" id="IPR001466">
    <property type="entry name" value="Beta-lactam-related"/>
</dbReference>
<keyword evidence="2" id="KW-0378">Hydrolase</keyword>
<keyword evidence="2" id="KW-0031">Aminopeptidase</keyword>
<evidence type="ECO:0000313" key="2">
    <source>
        <dbReference type="EMBL" id="MPM42075.1"/>
    </source>
</evidence>
<evidence type="ECO:0000259" key="1">
    <source>
        <dbReference type="Pfam" id="PF00144"/>
    </source>
</evidence>
<dbReference type="EMBL" id="VSSQ01009593">
    <property type="protein sequence ID" value="MPM42075.1"/>
    <property type="molecule type" value="Genomic_DNA"/>
</dbReference>